<comment type="caution">
    <text evidence="6">The sequence shown here is derived from an EMBL/GenBank/DDBJ whole genome shotgun (WGS) entry which is preliminary data.</text>
</comment>
<dbReference type="GO" id="GO:0003700">
    <property type="term" value="F:DNA-binding transcription factor activity"/>
    <property type="evidence" value="ECO:0007669"/>
    <property type="project" value="InterPro"/>
</dbReference>
<keyword evidence="7" id="KW-1185">Reference proteome</keyword>
<dbReference type="AlphaFoldDB" id="A0AA42CVV5"/>
<dbReference type="InterPro" id="IPR058163">
    <property type="entry name" value="LysR-type_TF_proteobact-type"/>
</dbReference>
<dbReference type="EMBL" id="JANFAV010000018">
    <property type="protein sequence ID" value="MCW6537048.1"/>
    <property type="molecule type" value="Genomic_DNA"/>
</dbReference>
<evidence type="ECO:0000313" key="6">
    <source>
        <dbReference type="EMBL" id="MCW6537048.1"/>
    </source>
</evidence>
<proteinExistence type="inferred from homology"/>
<dbReference type="Pfam" id="PF03466">
    <property type="entry name" value="LysR_substrate"/>
    <property type="match status" value="1"/>
</dbReference>
<sequence>MQLNRTDLADFLYFLAIARHRSFRRAALEMGVTTSALSHAMTALEARRGVRLLNRTTRSVTLTAAGEELRASIERPLEAVGEAAENLNRFRDTPPGRVRINVLGDAVPLLLDPVMPVFVARYPEVEVDISVSNRLIDIIAGGFDAGIRYGGTVPEDMIAQRLSPDIRWVAAASPDYLARFGTPATPQDLHAHRCIGIRLGNDQLYHWEFERGEEAVTIAAPGPLTVDESPAAIGFGVSGIGIIYGAEPVLARYLDSGALRIVLGDWAPIGGGFHVYYPGRRQVPTALRLLVDLIREMRPLGRDIRKEEARVSAAAPASR</sequence>
<feature type="domain" description="HTH lysR-type" evidence="5">
    <location>
        <begin position="6"/>
        <end position="63"/>
    </location>
</feature>
<dbReference type="InterPro" id="IPR036388">
    <property type="entry name" value="WH-like_DNA-bd_sf"/>
</dbReference>
<dbReference type="Gene3D" id="1.10.10.10">
    <property type="entry name" value="Winged helix-like DNA-binding domain superfamily/Winged helix DNA-binding domain"/>
    <property type="match status" value="1"/>
</dbReference>
<keyword evidence="2" id="KW-0805">Transcription regulation</keyword>
<keyword evidence="3" id="KW-0238">DNA-binding</keyword>
<accession>A0AA42CVV5</accession>
<evidence type="ECO:0000259" key="5">
    <source>
        <dbReference type="PROSITE" id="PS50931"/>
    </source>
</evidence>
<dbReference type="RefSeq" id="WP_265270928.1">
    <property type="nucleotide sequence ID" value="NZ_JANFAV010000018.1"/>
</dbReference>
<evidence type="ECO:0000256" key="4">
    <source>
        <dbReference type="ARBA" id="ARBA00023163"/>
    </source>
</evidence>
<evidence type="ECO:0000256" key="1">
    <source>
        <dbReference type="ARBA" id="ARBA00009437"/>
    </source>
</evidence>
<dbReference type="InterPro" id="IPR005119">
    <property type="entry name" value="LysR_subst-bd"/>
</dbReference>
<keyword evidence="4" id="KW-0804">Transcription</keyword>
<dbReference type="GO" id="GO:0043565">
    <property type="term" value="F:sequence-specific DNA binding"/>
    <property type="evidence" value="ECO:0007669"/>
    <property type="project" value="TreeGrafter"/>
</dbReference>
<dbReference type="InterPro" id="IPR000847">
    <property type="entry name" value="LysR_HTH_N"/>
</dbReference>
<dbReference type="PANTHER" id="PTHR30537">
    <property type="entry name" value="HTH-TYPE TRANSCRIPTIONAL REGULATOR"/>
    <property type="match status" value="1"/>
</dbReference>
<dbReference type="InterPro" id="IPR036390">
    <property type="entry name" value="WH_DNA-bd_sf"/>
</dbReference>
<dbReference type="SUPFAM" id="SSF46785">
    <property type="entry name" value="Winged helix' DNA-binding domain"/>
    <property type="match status" value="1"/>
</dbReference>
<organism evidence="6 7">
    <name type="scientific">Sphingomonas lycopersici</name>
    <dbReference type="NCBI Taxonomy" id="2951807"/>
    <lineage>
        <taxon>Bacteria</taxon>
        <taxon>Pseudomonadati</taxon>
        <taxon>Pseudomonadota</taxon>
        <taxon>Alphaproteobacteria</taxon>
        <taxon>Sphingomonadales</taxon>
        <taxon>Sphingomonadaceae</taxon>
        <taxon>Sphingomonas</taxon>
    </lineage>
</organism>
<reference evidence="6" key="1">
    <citation type="submission" date="2022-06" db="EMBL/GenBank/DDBJ databases">
        <title>Sphingomonas sp. nov. isolated from rhizosphere soil of tomato.</title>
        <authorList>
            <person name="Dong H."/>
            <person name="Gao R."/>
        </authorList>
    </citation>
    <scope>NUCLEOTIDE SEQUENCE</scope>
    <source>
        <strain evidence="6">MMSM24</strain>
    </source>
</reference>
<comment type="similarity">
    <text evidence="1">Belongs to the LysR transcriptional regulatory family.</text>
</comment>
<dbReference type="Gene3D" id="3.40.190.290">
    <property type="match status" value="1"/>
</dbReference>
<dbReference type="Proteomes" id="UP001165565">
    <property type="component" value="Unassembled WGS sequence"/>
</dbReference>
<dbReference type="PANTHER" id="PTHR30537:SF1">
    <property type="entry name" value="HTH-TYPE TRANSCRIPTIONAL REGULATOR PGRR"/>
    <property type="match status" value="1"/>
</dbReference>
<gene>
    <name evidence="6" type="ORF">NEE01_19895</name>
</gene>
<evidence type="ECO:0000256" key="3">
    <source>
        <dbReference type="ARBA" id="ARBA00023125"/>
    </source>
</evidence>
<evidence type="ECO:0000313" key="7">
    <source>
        <dbReference type="Proteomes" id="UP001165565"/>
    </source>
</evidence>
<dbReference type="PROSITE" id="PS50931">
    <property type="entry name" value="HTH_LYSR"/>
    <property type="match status" value="1"/>
</dbReference>
<evidence type="ECO:0000256" key="2">
    <source>
        <dbReference type="ARBA" id="ARBA00023015"/>
    </source>
</evidence>
<dbReference type="SUPFAM" id="SSF53850">
    <property type="entry name" value="Periplasmic binding protein-like II"/>
    <property type="match status" value="1"/>
</dbReference>
<dbReference type="CDD" id="cd08474">
    <property type="entry name" value="PBP2_CrgA_like_5"/>
    <property type="match status" value="1"/>
</dbReference>
<dbReference type="FunFam" id="1.10.10.10:FF:000001">
    <property type="entry name" value="LysR family transcriptional regulator"/>
    <property type="match status" value="1"/>
</dbReference>
<dbReference type="GO" id="GO:0006351">
    <property type="term" value="P:DNA-templated transcription"/>
    <property type="evidence" value="ECO:0007669"/>
    <property type="project" value="TreeGrafter"/>
</dbReference>
<name>A0AA42CVV5_9SPHN</name>
<protein>
    <submittedName>
        <fullName evidence="6">LysR family transcriptional regulator</fullName>
    </submittedName>
</protein>
<dbReference type="Pfam" id="PF00126">
    <property type="entry name" value="HTH_1"/>
    <property type="match status" value="1"/>
</dbReference>